<feature type="binding site" evidence="13">
    <location>
        <position position="645"/>
    </location>
    <ligand>
        <name>ATP</name>
        <dbReference type="ChEBI" id="CHEBI:30616"/>
    </ligand>
</feature>
<evidence type="ECO:0000313" key="19">
    <source>
        <dbReference type="EMBL" id="EFJ37791.1"/>
    </source>
</evidence>
<name>D8QQG9_SELML</name>
<evidence type="ECO:0000256" key="5">
    <source>
        <dbReference type="ARBA" id="ARBA00022741"/>
    </source>
</evidence>
<dbReference type="GO" id="GO:0005524">
    <property type="term" value="F:ATP binding"/>
    <property type="evidence" value="ECO:0007669"/>
    <property type="project" value="UniProtKB-UniRule"/>
</dbReference>
<evidence type="ECO:0000256" key="9">
    <source>
        <dbReference type="ARBA" id="ARBA00022989"/>
    </source>
</evidence>
<dbReference type="NCBIfam" id="TIGR01652">
    <property type="entry name" value="ATPase-Plipid"/>
    <property type="match status" value="1"/>
</dbReference>
<dbReference type="InterPro" id="IPR023298">
    <property type="entry name" value="ATPase_P-typ_TM_dom_sf"/>
</dbReference>
<dbReference type="AlphaFoldDB" id="D8QQG9"/>
<feature type="transmembrane region" description="Helical" evidence="15">
    <location>
        <begin position="1007"/>
        <end position="1030"/>
    </location>
</feature>
<feature type="binding site" evidence="13">
    <location>
        <position position="368"/>
    </location>
    <ligand>
        <name>ATP</name>
        <dbReference type="ChEBI" id="CHEBI:30616"/>
    </ligand>
</feature>
<evidence type="ECO:0000256" key="7">
    <source>
        <dbReference type="ARBA" id="ARBA00022842"/>
    </source>
</evidence>
<dbReference type="PANTHER" id="PTHR24092">
    <property type="entry name" value="PROBABLE PHOSPHOLIPID-TRANSPORTING ATPASE"/>
    <property type="match status" value="1"/>
</dbReference>
<dbReference type="HOGENOM" id="CLU_000846_5_2_1"/>
<feature type="binding site" evidence="13">
    <location>
        <position position="764"/>
    </location>
    <ligand>
        <name>ATP</name>
        <dbReference type="ChEBI" id="CHEBI:30616"/>
    </ligand>
</feature>
<feature type="binding site" evidence="13">
    <location>
        <position position="366"/>
    </location>
    <ligand>
        <name>ATP</name>
        <dbReference type="ChEBI" id="CHEBI:30616"/>
    </ligand>
</feature>
<dbReference type="SFLD" id="SFLDG00002">
    <property type="entry name" value="C1.7:_P-type_atpase_like"/>
    <property type="match status" value="1"/>
</dbReference>
<keyword evidence="10 15" id="KW-0472">Membrane</keyword>
<keyword evidence="7 14" id="KW-0460">Magnesium</keyword>
<evidence type="ECO:0000256" key="14">
    <source>
        <dbReference type="PIRSR" id="PIRSR606539-3"/>
    </source>
</evidence>
<evidence type="ECO:0000256" key="16">
    <source>
        <dbReference type="SAM" id="MobiDB-lite"/>
    </source>
</evidence>
<feature type="binding site" evidence="14">
    <location>
        <position position="760"/>
    </location>
    <ligand>
        <name>Mg(2+)</name>
        <dbReference type="ChEBI" id="CHEBI:18420"/>
    </ligand>
</feature>
<dbReference type="KEGG" id="smo:SELMODRAFT_75462"/>
<feature type="non-terminal residue" evidence="19">
    <location>
        <position position="1"/>
    </location>
</feature>
<dbReference type="EMBL" id="GL377565">
    <property type="protein sequence ID" value="EFJ37791.1"/>
    <property type="molecule type" value="Genomic_DNA"/>
</dbReference>
<dbReference type="InterPro" id="IPR023299">
    <property type="entry name" value="ATPase_P-typ_cyto_dom_N"/>
</dbReference>
<feature type="binding site" evidence="13">
    <location>
        <position position="529"/>
    </location>
    <ligand>
        <name>ATP</name>
        <dbReference type="ChEBI" id="CHEBI:30616"/>
    </ligand>
</feature>
<dbReference type="SFLD" id="SFLDF00027">
    <property type="entry name" value="p-type_atpase"/>
    <property type="match status" value="1"/>
</dbReference>
<dbReference type="SUPFAM" id="SSF81665">
    <property type="entry name" value="Calcium ATPase, transmembrane domain M"/>
    <property type="match status" value="1"/>
</dbReference>
<dbReference type="InterPro" id="IPR023214">
    <property type="entry name" value="HAD_sf"/>
</dbReference>
<feature type="binding site" evidence="14">
    <location>
        <position position="764"/>
    </location>
    <ligand>
        <name>Mg(2+)</name>
        <dbReference type="ChEBI" id="CHEBI:18420"/>
    </ligand>
</feature>
<accession>D8QQG9</accession>
<comment type="similarity">
    <text evidence="2 15">Belongs to the cation transport ATPase (P-type) (TC 3.A.3) family. Type IV subfamily.</text>
</comment>
<keyword evidence="3 15" id="KW-0812">Transmembrane</keyword>
<evidence type="ECO:0000256" key="8">
    <source>
        <dbReference type="ARBA" id="ARBA00022967"/>
    </source>
</evidence>
<feature type="binding site" evidence="13">
    <location>
        <position position="643"/>
    </location>
    <ligand>
        <name>ATP</name>
        <dbReference type="ChEBI" id="CHEBI:30616"/>
    </ligand>
</feature>
<dbReference type="InterPro" id="IPR044492">
    <property type="entry name" value="P_typ_ATPase_HD_dom"/>
</dbReference>
<evidence type="ECO:0000256" key="1">
    <source>
        <dbReference type="ARBA" id="ARBA00004141"/>
    </source>
</evidence>
<feature type="region of interest" description="Disordered" evidence="16">
    <location>
        <begin position="1092"/>
        <end position="1111"/>
    </location>
</feature>
<dbReference type="InterPro" id="IPR018303">
    <property type="entry name" value="ATPase_P-typ_P_site"/>
</dbReference>
<keyword evidence="6 13" id="KW-0067">ATP-binding</keyword>
<dbReference type="InterPro" id="IPR006539">
    <property type="entry name" value="P-type_ATPase_IV"/>
</dbReference>
<evidence type="ECO:0000256" key="10">
    <source>
        <dbReference type="ARBA" id="ARBA00023136"/>
    </source>
</evidence>
<feature type="binding site" evidence="13">
    <location>
        <position position="461"/>
    </location>
    <ligand>
        <name>ATP</name>
        <dbReference type="ChEBI" id="CHEBI:30616"/>
    </ligand>
</feature>
<dbReference type="GO" id="GO:0016887">
    <property type="term" value="F:ATP hydrolysis activity"/>
    <property type="evidence" value="ECO:0007669"/>
    <property type="project" value="InterPro"/>
</dbReference>
<feature type="binding site" evidence="13">
    <location>
        <position position="735"/>
    </location>
    <ligand>
        <name>ATP</name>
        <dbReference type="ChEBI" id="CHEBI:30616"/>
    </ligand>
</feature>
<feature type="binding site" evidence="13">
    <location>
        <position position="563"/>
    </location>
    <ligand>
        <name>ATP</name>
        <dbReference type="ChEBI" id="CHEBI:30616"/>
    </ligand>
</feature>
<feature type="transmembrane region" description="Helical" evidence="15">
    <location>
        <begin position="253"/>
        <end position="276"/>
    </location>
</feature>
<keyword evidence="5 13" id="KW-0547">Nucleotide-binding</keyword>
<proteinExistence type="inferred from homology"/>
<dbReference type="Gene3D" id="3.40.50.1000">
    <property type="entry name" value="HAD superfamily/HAD-like"/>
    <property type="match status" value="1"/>
</dbReference>
<evidence type="ECO:0000256" key="2">
    <source>
        <dbReference type="ARBA" id="ARBA00008109"/>
    </source>
</evidence>
<keyword evidence="20" id="KW-1185">Reference proteome</keyword>
<dbReference type="InterPro" id="IPR032630">
    <property type="entry name" value="P_typ_ATPase_c"/>
</dbReference>
<dbReference type="Gramene" id="EFJ37791">
    <property type="protein sequence ID" value="EFJ37791"/>
    <property type="gene ID" value="SELMODRAFT_75462"/>
</dbReference>
<feature type="transmembrane region" description="Helical" evidence="15">
    <location>
        <begin position="966"/>
        <end position="987"/>
    </location>
</feature>
<dbReference type="Pfam" id="PF16209">
    <property type="entry name" value="PhoLip_ATPase_N"/>
    <property type="match status" value="1"/>
</dbReference>
<evidence type="ECO:0000256" key="12">
    <source>
        <dbReference type="PIRSR" id="PIRSR606539-1"/>
    </source>
</evidence>
<feature type="binding site" evidence="14">
    <location>
        <position position="368"/>
    </location>
    <ligand>
        <name>Mg(2+)</name>
        <dbReference type="ChEBI" id="CHEBI:18420"/>
    </ligand>
</feature>
<comment type="catalytic activity">
    <reaction evidence="11 15">
        <text>ATP + H2O + phospholipidSide 1 = ADP + phosphate + phospholipidSide 2.</text>
        <dbReference type="EC" id="7.6.2.1"/>
    </reaction>
</comment>
<feature type="domain" description="P-type ATPase N-terminal" evidence="17">
    <location>
        <begin position="1"/>
        <end position="55"/>
    </location>
</feature>
<dbReference type="SUPFAM" id="SSF81653">
    <property type="entry name" value="Calcium ATPase, transduction domain A"/>
    <property type="match status" value="1"/>
</dbReference>
<dbReference type="STRING" id="88036.D8QQG9"/>
<dbReference type="GO" id="GO:0045332">
    <property type="term" value="P:phospholipid translocation"/>
    <property type="evidence" value="ECO:0000318"/>
    <property type="project" value="GO_Central"/>
</dbReference>
<dbReference type="FunFam" id="3.40.50.1000:FF:000014">
    <property type="entry name" value="Phospholipid-transporting ATPase"/>
    <property type="match status" value="1"/>
</dbReference>
<dbReference type="Gene3D" id="2.70.150.10">
    <property type="entry name" value="Calcium-transporting ATPase, cytoplasmic transduction domain A"/>
    <property type="match status" value="1"/>
</dbReference>
<evidence type="ECO:0000259" key="18">
    <source>
        <dbReference type="Pfam" id="PF16212"/>
    </source>
</evidence>
<dbReference type="PRINTS" id="PR00119">
    <property type="entry name" value="CATATPASE"/>
</dbReference>
<gene>
    <name evidence="19" type="ORF">SELMODRAFT_75462</name>
</gene>
<feature type="binding site" evidence="13">
    <location>
        <position position="763"/>
    </location>
    <ligand>
        <name>ATP</name>
        <dbReference type="ChEBI" id="CHEBI:30616"/>
    </ligand>
</feature>
<evidence type="ECO:0000256" key="6">
    <source>
        <dbReference type="ARBA" id="ARBA00022840"/>
    </source>
</evidence>
<dbReference type="EC" id="7.6.2.1" evidence="15"/>
<feature type="binding site" evidence="13">
    <location>
        <position position="644"/>
    </location>
    <ligand>
        <name>ATP</name>
        <dbReference type="ChEBI" id="CHEBI:30616"/>
    </ligand>
</feature>
<feature type="transmembrane region" description="Helical" evidence="15">
    <location>
        <begin position="933"/>
        <end position="954"/>
    </location>
</feature>
<feature type="binding site" evidence="13">
    <location>
        <position position="506"/>
    </location>
    <ligand>
        <name>ATP</name>
        <dbReference type="ChEBI" id="CHEBI:30616"/>
    </ligand>
</feature>
<feature type="transmembrane region" description="Helical" evidence="15">
    <location>
        <begin position="847"/>
        <end position="870"/>
    </location>
</feature>
<dbReference type="InterPro" id="IPR008250">
    <property type="entry name" value="ATPase_P-typ_transduc_dom_A_sf"/>
</dbReference>
<organism evidence="20">
    <name type="scientific">Selaginella moellendorffii</name>
    <name type="common">Spikemoss</name>
    <dbReference type="NCBI Taxonomy" id="88036"/>
    <lineage>
        <taxon>Eukaryota</taxon>
        <taxon>Viridiplantae</taxon>
        <taxon>Streptophyta</taxon>
        <taxon>Embryophyta</taxon>
        <taxon>Tracheophyta</taxon>
        <taxon>Lycopodiopsida</taxon>
        <taxon>Selaginellales</taxon>
        <taxon>Selaginellaceae</taxon>
        <taxon>Selaginella</taxon>
    </lineage>
</organism>
<dbReference type="Gene3D" id="3.40.1110.10">
    <property type="entry name" value="Calcium-transporting ATPase, cytoplasmic domain N"/>
    <property type="match status" value="1"/>
</dbReference>
<sequence length="1157" mass="130564">RFCSNRIVTSKYTLTSFLPRVLYRQFSRASNLYFLLIAVLELIPGLSASSWITTIVPFLFLLCLHATNEGIEDVKQHHSDNQINSRTSEVLVGDVFVPAEWSDIIVGDVIRVRNNCEFPADIVLLFSSDLQGIAHEETASLDGETFLKLKNAFYRSRSSNPEDDDMSLLALTALKIKCELPNNRLYEFDGAISLQGQGLMALDDSQLLLRGATLRNTHWIIGAVVYTGEDTKCMLNTIPSRTKISQLEYNLNFLVMIMFVIQVAICIGLAVGEAMWLKKQSNPYYLKERSQSNLGRVIGQIFRFIALLNQLIPISLYITLELVKVVQCYFIQKDIHMYHEQSDNPAQTRTMNLVEELGQVDYVLSDKTGTLTQNVMAFVRCSIGGVIYGDSIDEDEPVTDPRQAIHTVARDYNLQEALHQENHHGLQCRLFFLHLAICHQAVPEGDSGSGGIIYQAASPDEEALVNGAAVCGYRLLDRTPNEIVVSCEVNSDTGFEKQTVLAVLEFTSDRKRMSIICKDSSGRIKLFCKGADTVVMKRLSKNQDASIETTVEHLEKFACSGYRTLCIAQRELDHSEYDHWAARFLAASVALDEREEKLALLADSIERELVLLGVTAVEDKLQDGVSETVTLLAHSGIKIWVLTGDKLETAVSIGLTSNLLVESIHMFLLSEKCCKSIPQMLTNMLEEAQKNAQAVDSTYMAVVIEGDSLAVALEEDNKLVFLELCQLCRTVICCRVSPIQKAKVVKILREHGAVTLAIGDGANDMAMLQEADIGVGICGRQVMTAVYASNYAIAQFRYLARLLLVHGRWSYKRNRDSIMYAFYKNIVYVAGNCYIAFYSGYSGQPLYNIFLISTYNLFWTSLPTIAYAILNKDICETTILNNPQLYHETQKDRTWKFFRSFCLWFIAALWHSLIVFFYPSSGIPLGRKGRRGGLANIGTTSYSMAVFIVNIKLATRMNFFPWVSHAVLWGVSIGLWLLFAFVLSFFWRRWQAFAELSGIGSELVGSVKFWFVLLLGCGTALLPDMIMSVFRRHFFPRDHEIIQEMEHGWRSGVLKKASRRVVEQVTRSLTVRAVSLPQAIMQQVEQARQLSHNRTVKLESSMESEPPPRRITWRDVLSEKEIEDIDIPETLNRYGKRRSSGFQVVRKFSDDEGEDQD</sequence>
<feature type="transmembrane region" description="Helical" evidence="15">
    <location>
        <begin position="901"/>
        <end position="921"/>
    </location>
</feature>
<dbReference type="InParanoid" id="D8QQG9"/>
<dbReference type="Pfam" id="PF16212">
    <property type="entry name" value="PhoLip_ATPase_C"/>
    <property type="match status" value="1"/>
</dbReference>
<dbReference type="GO" id="GO:0005886">
    <property type="term" value="C:plasma membrane"/>
    <property type="evidence" value="ECO:0000318"/>
    <property type="project" value="GO_Central"/>
</dbReference>
<dbReference type="PROSITE" id="PS00154">
    <property type="entry name" value="ATPASE_E1_E2"/>
    <property type="match status" value="1"/>
</dbReference>
<feature type="binding site" evidence="13">
    <location>
        <position position="741"/>
    </location>
    <ligand>
        <name>ATP</name>
        <dbReference type="ChEBI" id="CHEBI:30616"/>
    </ligand>
</feature>
<feature type="binding site" evidence="14">
    <location>
        <position position="366"/>
    </location>
    <ligand>
        <name>Mg(2+)</name>
        <dbReference type="ChEBI" id="CHEBI:18420"/>
    </ligand>
</feature>
<feature type="domain" description="P-type ATPase C-terminal" evidence="18">
    <location>
        <begin position="787"/>
        <end position="1036"/>
    </location>
</feature>
<feature type="transmembrane region" description="Helical" evidence="15">
    <location>
        <begin position="297"/>
        <end position="318"/>
    </location>
</feature>
<dbReference type="GO" id="GO:0140326">
    <property type="term" value="F:ATPase-coupled intramembrane lipid transporter activity"/>
    <property type="evidence" value="ECO:0000318"/>
    <property type="project" value="GO_Central"/>
</dbReference>
<keyword evidence="4 14" id="KW-0479">Metal-binding</keyword>
<evidence type="ECO:0000256" key="13">
    <source>
        <dbReference type="PIRSR" id="PIRSR606539-2"/>
    </source>
</evidence>
<dbReference type="InterPro" id="IPR036412">
    <property type="entry name" value="HAD-like_sf"/>
</dbReference>
<dbReference type="NCBIfam" id="TIGR01494">
    <property type="entry name" value="ATPase_P-type"/>
    <property type="match status" value="1"/>
</dbReference>
<dbReference type="PANTHER" id="PTHR24092:SF218">
    <property type="entry name" value="PHOSPHOLIPID-TRANSPORTING ATPASE"/>
    <property type="match status" value="1"/>
</dbReference>
<dbReference type="SFLD" id="SFLDS00003">
    <property type="entry name" value="Haloacid_Dehalogenase"/>
    <property type="match status" value="1"/>
</dbReference>
<dbReference type="InterPro" id="IPR001757">
    <property type="entry name" value="P_typ_ATPase"/>
</dbReference>
<keyword evidence="8 15" id="KW-1278">Translocase</keyword>
<protein>
    <recommendedName>
        <fullName evidence="15">Phospholipid-transporting ATPase</fullName>
        <ecNumber evidence="15">7.6.2.1</ecNumber>
    </recommendedName>
</protein>
<feature type="transmembrane region" description="Helical" evidence="15">
    <location>
        <begin position="32"/>
        <end position="62"/>
    </location>
</feature>
<dbReference type="InterPro" id="IPR032631">
    <property type="entry name" value="P-type_ATPase_N"/>
</dbReference>
<dbReference type="OMA" id="FADIHAG"/>
<evidence type="ECO:0000313" key="20">
    <source>
        <dbReference type="Proteomes" id="UP000001514"/>
    </source>
</evidence>
<feature type="binding site" evidence="13">
    <location>
        <position position="367"/>
    </location>
    <ligand>
        <name>ATP</name>
        <dbReference type="ChEBI" id="CHEBI:30616"/>
    </ligand>
</feature>
<evidence type="ECO:0000256" key="11">
    <source>
        <dbReference type="ARBA" id="ARBA00034036"/>
    </source>
</evidence>
<keyword evidence="9 15" id="KW-1133">Transmembrane helix</keyword>
<dbReference type="SUPFAM" id="SSF56784">
    <property type="entry name" value="HAD-like"/>
    <property type="match status" value="1"/>
</dbReference>
<feature type="active site" description="4-aspartylphosphate intermediate" evidence="12">
    <location>
        <position position="366"/>
    </location>
</feature>
<evidence type="ECO:0000256" key="4">
    <source>
        <dbReference type="ARBA" id="ARBA00022723"/>
    </source>
</evidence>
<feature type="transmembrane region" description="Helical" evidence="15">
    <location>
        <begin position="782"/>
        <end position="800"/>
    </location>
</feature>
<evidence type="ECO:0000256" key="15">
    <source>
        <dbReference type="RuleBase" id="RU362033"/>
    </source>
</evidence>
<evidence type="ECO:0000256" key="3">
    <source>
        <dbReference type="ARBA" id="ARBA00022692"/>
    </source>
</evidence>
<dbReference type="SUPFAM" id="SSF81660">
    <property type="entry name" value="Metal cation-transporting ATPase, ATP-binding domain N"/>
    <property type="match status" value="1"/>
</dbReference>
<dbReference type="Proteomes" id="UP000001514">
    <property type="component" value="Unassembled WGS sequence"/>
</dbReference>
<feature type="transmembrane region" description="Helical" evidence="15">
    <location>
        <begin position="821"/>
        <end position="841"/>
    </location>
</feature>
<comment type="cofactor">
    <cofactor evidence="14">
        <name>Mg(2+)</name>
        <dbReference type="ChEBI" id="CHEBI:18420"/>
    </cofactor>
</comment>
<dbReference type="eggNOG" id="KOG0206">
    <property type="taxonomic scope" value="Eukaryota"/>
</dbReference>
<comment type="subcellular location">
    <subcellularLocation>
        <location evidence="1 15">Membrane</location>
        <topology evidence="1 15">Multi-pass membrane protein</topology>
    </subcellularLocation>
</comment>
<evidence type="ECO:0000259" key="17">
    <source>
        <dbReference type="Pfam" id="PF16209"/>
    </source>
</evidence>
<dbReference type="Pfam" id="PF13246">
    <property type="entry name" value="Cation_ATPase"/>
    <property type="match status" value="1"/>
</dbReference>
<dbReference type="GO" id="GO:0000287">
    <property type="term" value="F:magnesium ion binding"/>
    <property type="evidence" value="ECO:0007669"/>
    <property type="project" value="UniProtKB-UniRule"/>
</dbReference>
<reference evidence="19 20" key="1">
    <citation type="journal article" date="2011" name="Science">
        <title>The Selaginella genome identifies genetic changes associated with the evolution of vascular plants.</title>
        <authorList>
            <person name="Banks J.A."/>
            <person name="Nishiyama T."/>
            <person name="Hasebe M."/>
            <person name="Bowman J.L."/>
            <person name="Gribskov M."/>
            <person name="dePamphilis C."/>
            <person name="Albert V.A."/>
            <person name="Aono N."/>
            <person name="Aoyama T."/>
            <person name="Ambrose B.A."/>
            <person name="Ashton N.W."/>
            <person name="Axtell M.J."/>
            <person name="Barker E."/>
            <person name="Barker M.S."/>
            <person name="Bennetzen J.L."/>
            <person name="Bonawitz N.D."/>
            <person name="Chapple C."/>
            <person name="Cheng C."/>
            <person name="Correa L.G."/>
            <person name="Dacre M."/>
            <person name="DeBarry J."/>
            <person name="Dreyer I."/>
            <person name="Elias M."/>
            <person name="Engstrom E.M."/>
            <person name="Estelle M."/>
            <person name="Feng L."/>
            <person name="Finet C."/>
            <person name="Floyd S.K."/>
            <person name="Frommer W.B."/>
            <person name="Fujita T."/>
            <person name="Gramzow L."/>
            <person name="Gutensohn M."/>
            <person name="Harholt J."/>
            <person name="Hattori M."/>
            <person name="Heyl A."/>
            <person name="Hirai T."/>
            <person name="Hiwatashi Y."/>
            <person name="Ishikawa M."/>
            <person name="Iwata M."/>
            <person name="Karol K.G."/>
            <person name="Koehler B."/>
            <person name="Kolukisaoglu U."/>
            <person name="Kubo M."/>
            <person name="Kurata T."/>
            <person name="Lalonde S."/>
            <person name="Li K."/>
            <person name="Li Y."/>
            <person name="Litt A."/>
            <person name="Lyons E."/>
            <person name="Manning G."/>
            <person name="Maruyama T."/>
            <person name="Michael T.P."/>
            <person name="Mikami K."/>
            <person name="Miyazaki S."/>
            <person name="Morinaga S."/>
            <person name="Murata T."/>
            <person name="Mueller-Roeber B."/>
            <person name="Nelson D.R."/>
            <person name="Obara M."/>
            <person name="Oguri Y."/>
            <person name="Olmstead R.G."/>
            <person name="Onodera N."/>
            <person name="Petersen B.L."/>
            <person name="Pils B."/>
            <person name="Prigge M."/>
            <person name="Rensing S.A."/>
            <person name="Riano-Pachon D.M."/>
            <person name="Roberts A.W."/>
            <person name="Sato Y."/>
            <person name="Scheller H.V."/>
            <person name="Schulz B."/>
            <person name="Schulz C."/>
            <person name="Shakirov E.V."/>
            <person name="Shibagaki N."/>
            <person name="Shinohara N."/>
            <person name="Shippen D.E."/>
            <person name="Soerensen I."/>
            <person name="Sotooka R."/>
            <person name="Sugimoto N."/>
            <person name="Sugita M."/>
            <person name="Sumikawa N."/>
            <person name="Tanurdzic M."/>
            <person name="Theissen G."/>
            <person name="Ulvskov P."/>
            <person name="Wakazuki S."/>
            <person name="Weng J.K."/>
            <person name="Willats W.W."/>
            <person name="Wipf D."/>
            <person name="Wolf P.G."/>
            <person name="Yang L."/>
            <person name="Zimmer A.D."/>
            <person name="Zhu Q."/>
            <person name="Mitros T."/>
            <person name="Hellsten U."/>
            <person name="Loque D."/>
            <person name="Otillar R."/>
            <person name="Salamov A."/>
            <person name="Schmutz J."/>
            <person name="Shapiro H."/>
            <person name="Lindquist E."/>
            <person name="Lucas S."/>
            <person name="Rokhsar D."/>
            <person name="Grigoriev I.V."/>
        </authorList>
    </citation>
    <scope>NUCLEOTIDE SEQUENCE [LARGE SCALE GENOMIC DNA]</scope>
</reference>